<dbReference type="InterPro" id="IPR004099">
    <property type="entry name" value="Pyr_nucl-diS_OxRdtase_dimer"/>
</dbReference>
<evidence type="ECO:0000256" key="11">
    <source>
        <dbReference type="ARBA" id="ARBA00022914"/>
    </source>
</evidence>
<sequence>MKRVKLQKIVIIGGGSAGFAAAIKAWELGAEVTIVEHSTIGGTCVNIGCVPTKTLIRAAQTYYQRFHHNFDGIDTRPGSLDFNKVIAQKDALVSTLRKEKYEEVLDSYKGMRYIKGHAMIKRDGKGRITVDAGSETLQPGKLIIATGAHPWIPPIDGLDKTKYLTSTEALTLERLPRDMIIIGGSALGLEFAQIFSRFGSKVYVIEAMPYVLPPEGEEMGNAVAGYLGQEGIEFFTGAKINMVRYNGEYRVDFKMNGKYHSVNAEQLLVATGRRANTAGFGLEESGIRTGKKGEIDVDQYLRSSHPDVYAAGDVTGDPMFVYVAALAGTTAAENALSGNQQVMDLSVLPRVTFTDPQVASVGLTEDQAKSQGIDCKASRLDMKYVPRALAARDTRGFVRLVAEEDTGRLLGAQIVSSEAGEMIMEATLSIKYNITIPELAAQIHPYLTLSEGIKLAAQSFERDISRLSCCSA</sequence>
<dbReference type="PIRSF" id="PIRSF000350">
    <property type="entry name" value="Mercury_reductase_MerA"/>
    <property type="match status" value="1"/>
</dbReference>
<dbReference type="EMBL" id="UOGH01000185">
    <property type="protein sequence ID" value="VAX30931.1"/>
    <property type="molecule type" value="Genomic_DNA"/>
</dbReference>
<evidence type="ECO:0000256" key="7">
    <source>
        <dbReference type="ARBA" id="ARBA00022630"/>
    </source>
</evidence>
<dbReference type="InterPro" id="IPR016156">
    <property type="entry name" value="FAD/NAD-linked_Rdtase_dimer_sf"/>
</dbReference>
<evidence type="ECO:0000256" key="6">
    <source>
        <dbReference type="ARBA" id="ARBA00022466"/>
    </source>
</evidence>
<dbReference type="AlphaFoldDB" id="A0A3B1CWL2"/>
<dbReference type="PANTHER" id="PTHR43014">
    <property type="entry name" value="MERCURIC REDUCTASE"/>
    <property type="match status" value="1"/>
</dbReference>
<keyword evidence="9" id="KW-0274">FAD</keyword>
<dbReference type="FunFam" id="3.30.390.30:FF:000001">
    <property type="entry name" value="Dihydrolipoyl dehydrogenase"/>
    <property type="match status" value="1"/>
</dbReference>
<keyword evidence="14" id="KW-0676">Redox-active center</keyword>
<evidence type="ECO:0000256" key="1">
    <source>
        <dbReference type="ARBA" id="ARBA00001974"/>
    </source>
</evidence>
<gene>
    <name evidence="19" type="ORF">MNBD_NITROSPIRAE02-1170</name>
</gene>
<comment type="subunit">
    <text evidence="3">Homodimer.</text>
</comment>
<dbReference type="Pfam" id="PF07992">
    <property type="entry name" value="Pyr_redox_2"/>
    <property type="match status" value="1"/>
</dbReference>
<keyword evidence="10" id="KW-0521">NADP</keyword>
<keyword evidence="13" id="KW-1015">Disulfide bond</keyword>
<evidence type="ECO:0000256" key="13">
    <source>
        <dbReference type="ARBA" id="ARBA00023157"/>
    </source>
</evidence>
<evidence type="ECO:0000259" key="17">
    <source>
        <dbReference type="Pfam" id="PF02852"/>
    </source>
</evidence>
<evidence type="ECO:0000256" key="9">
    <source>
        <dbReference type="ARBA" id="ARBA00022827"/>
    </source>
</evidence>
<reference evidence="19" key="1">
    <citation type="submission" date="2018-06" db="EMBL/GenBank/DDBJ databases">
        <authorList>
            <person name="Zhirakovskaya E."/>
        </authorList>
    </citation>
    <scope>NUCLEOTIDE SEQUENCE</scope>
</reference>
<dbReference type="Gene3D" id="3.50.50.60">
    <property type="entry name" value="FAD/NAD(P)-binding domain"/>
    <property type="match status" value="2"/>
</dbReference>
<evidence type="ECO:0000256" key="5">
    <source>
        <dbReference type="ARBA" id="ARBA00014791"/>
    </source>
</evidence>
<evidence type="ECO:0000256" key="2">
    <source>
        <dbReference type="ARBA" id="ARBA00007532"/>
    </source>
</evidence>
<comment type="similarity">
    <text evidence="2">Belongs to the class-I pyridine nucleotide-disulfide oxidoreductase family.</text>
</comment>
<dbReference type="InterPro" id="IPR001100">
    <property type="entry name" value="Pyr_nuc-diS_OxRdtase"/>
</dbReference>
<comment type="cofactor">
    <cofactor evidence="1">
        <name>FAD</name>
        <dbReference type="ChEBI" id="CHEBI:57692"/>
    </cofactor>
</comment>
<evidence type="ECO:0000256" key="16">
    <source>
        <dbReference type="ARBA" id="ARBA00048984"/>
    </source>
</evidence>
<keyword evidence="6" id="KW-0475">Mercuric resistance</keyword>
<dbReference type="NCBIfam" id="TIGR02053">
    <property type="entry name" value="MerA"/>
    <property type="match status" value="1"/>
</dbReference>
<evidence type="ECO:0000313" key="19">
    <source>
        <dbReference type="EMBL" id="VAX30931.1"/>
    </source>
</evidence>
<evidence type="ECO:0000256" key="12">
    <source>
        <dbReference type="ARBA" id="ARBA00023002"/>
    </source>
</evidence>
<dbReference type="GO" id="GO:0050787">
    <property type="term" value="P:detoxification of mercury ion"/>
    <property type="evidence" value="ECO:0007669"/>
    <property type="project" value="InterPro"/>
</dbReference>
<dbReference type="GO" id="GO:0050660">
    <property type="term" value="F:flavin adenine dinucleotide binding"/>
    <property type="evidence" value="ECO:0007669"/>
    <property type="project" value="InterPro"/>
</dbReference>
<accession>A0A3B1CWL2</accession>
<dbReference type="SUPFAM" id="SSF55424">
    <property type="entry name" value="FAD/NAD-linked reductases, dimerisation (C-terminal) domain"/>
    <property type="match status" value="1"/>
</dbReference>
<keyword evidence="11" id="KW-0476">Mercury</keyword>
<evidence type="ECO:0000256" key="3">
    <source>
        <dbReference type="ARBA" id="ARBA00011738"/>
    </source>
</evidence>
<dbReference type="GO" id="GO:0016152">
    <property type="term" value="F:mercury (II) reductase (NADP+) activity"/>
    <property type="evidence" value="ECO:0007669"/>
    <property type="project" value="UniProtKB-EC"/>
</dbReference>
<comment type="catalytic activity">
    <reaction evidence="16">
        <text>Hg + NADP(+) + H(+) = Hg(2+) + NADPH</text>
        <dbReference type="Rhea" id="RHEA:23856"/>
        <dbReference type="ChEBI" id="CHEBI:15378"/>
        <dbReference type="ChEBI" id="CHEBI:16170"/>
        <dbReference type="ChEBI" id="CHEBI:16793"/>
        <dbReference type="ChEBI" id="CHEBI:57783"/>
        <dbReference type="ChEBI" id="CHEBI:58349"/>
        <dbReference type="EC" id="1.16.1.1"/>
    </reaction>
</comment>
<name>A0A3B1CWL2_9ZZZZ</name>
<evidence type="ECO:0000256" key="4">
    <source>
        <dbReference type="ARBA" id="ARBA00012661"/>
    </source>
</evidence>
<dbReference type="PANTHER" id="PTHR43014:SF4">
    <property type="entry name" value="PYRIDINE NUCLEOTIDE-DISULFIDE OXIDOREDUCTASE RCLA-RELATED"/>
    <property type="match status" value="1"/>
</dbReference>
<evidence type="ECO:0000256" key="14">
    <source>
        <dbReference type="ARBA" id="ARBA00023284"/>
    </source>
</evidence>
<dbReference type="SUPFAM" id="SSF51905">
    <property type="entry name" value="FAD/NAD(P)-binding domain"/>
    <property type="match status" value="1"/>
</dbReference>
<dbReference type="InterPro" id="IPR036188">
    <property type="entry name" value="FAD/NAD-bd_sf"/>
</dbReference>
<protein>
    <recommendedName>
        <fullName evidence="5">Mercuric reductase</fullName>
        <ecNumber evidence="4">1.16.1.1</ecNumber>
    </recommendedName>
    <alternativeName>
        <fullName evidence="15">Hg(II) reductase</fullName>
    </alternativeName>
</protein>
<feature type="domain" description="Pyridine nucleotide-disulphide oxidoreductase dimerisation" evidence="17">
    <location>
        <begin position="349"/>
        <end position="456"/>
    </location>
</feature>
<dbReference type="PRINTS" id="PR00368">
    <property type="entry name" value="FADPNR"/>
</dbReference>
<dbReference type="GO" id="GO:0045340">
    <property type="term" value="F:mercury ion binding"/>
    <property type="evidence" value="ECO:0007669"/>
    <property type="project" value="InterPro"/>
</dbReference>
<dbReference type="PRINTS" id="PR00411">
    <property type="entry name" value="PNDRDTASEI"/>
</dbReference>
<proteinExistence type="inferred from homology"/>
<evidence type="ECO:0000256" key="8">
    <source>
        <dbReference type="ARBA" id="ARBA00022723"/>
    </source>
</evidence>
<keyword evidence="7" id="KW-0285">Flavoprotein</keyword>
<dbReference type="GO" id="GO:0016668">
    <property type="term" value="F:oxidoreductase activity, acting on a sulfur group of donors, NAD(P) as acceptor"/>
    <property type="evidence" value="ECO:0007669"/>
    <property type="project" value="InterPro"/>
</dbReference>
<evidence type="ECO:0000256" key="10">
    <source>
        <dbReference type="ARBA" id="ARBA00022857"/>
    </source>
</evidence>
<feature type="domain" description="FAD/NAD(P)-binding" evidence="18">
    <location>
        <begin position="8"/>
        <end position="327"/>
    </location>
</feature>
<dbReference type="GO" id="GO:0003955">
    <property type="term" value="F:NAD(P)H dehydrogenase (quinone) activity"/>
    <property type="evidence" value="ECO:0007669"/>
    <property type="project" value="TreeGrafter"/>
</dbReference>
<keyword evidence="8" id="KW-0479">Metal-binding</keyword>
<dbReference type="InterPro" id="IPR023753">
    <property type="entry name" value="FAD/NAD-binding_dom"/>
</dbReference>
<dbReference type="EC" id="1.16.1.1" evidence="4"/>
<dbReference type="Gene3D" id="3.30.390.30">
    <property type="match status" value="1"/>
</dbReference>
<dbReference type="InterPro" id="IPR021179">
    <property type="entry name" value="Mercury_reductase_MerA"/>
</dbReference>
<dbReference type="PROSITE" id="PS00076">
    <property type="entry name" value="PYRIDINE_REDOX_1"/>
    <property type="match status" value="1"/>
</dbReference>
<evidence type="ECO:0000259" key="18">
    <source>
        <dbReference type="Pfam" id="PF07992"/>
    </source>
</evidence>
<keyword evidence="12 19" id="KW-0560">Oxidoreductase</keyword>
<organism evidence="19">
    <name type="scientific">hydrothermal vent metagenome</name>
    <dbReference type="NCBI Taxonomy" id="652676"/>
    <lineage>
        <taxon>unclassified sequences</taxon>
        <taxon>metagenomes</taxon>
        <taxon>ecological metagenomes</taxon>
    </lineage>
</organism>
<dbReference type="Pfam" id="PF02852">
    <property type="entry name" value="Pyr_redox_dim"/>
    <property type="match status" value="1"/>
</dbReference>
<dbReference type="InterPro" id="IPR012999">
    <property type="entry name" value="Pyr_OxRdtase_I_AS"/>
</dbReference>
<dbReference type="GO" id="GO:0050661">
    <property type="term" value="F:NADP binding"/>
    <property type="evidence" value="ECO:0007669"/>
    <property type="project" value="InterPro"/>
</dbReference>
<evidence type="ECO:0000256" key="15">
    <source>
        <dbReference type="ARBA" id="ARBA00031725"/>
    </source>
</evidence>